<keyword evidence="1" id="KW-1133">Transmembrane helix</keyword>
<organism evidence="2 3">
    <name type="scientific">Halobellus clavatus</name>
    <dbReference type="NCBI Taxonomy" id="660517"/>
    <lineage>
        <taxon>Archaea</taxon>
        <taxon>Methanobacteriati</taxon>
        <taxon>Methanobacteriota</taxon>
        <taxon>Stenosarchaea group</taxon>
        <taxon>Halobacteria</taxon>
        <taxon>Halobacteriales</taxon>
        <taxon>Haloferacaceae</taxon>
        <taxon>Halobellus</taxon>
    </lineage>
</organism>
<dbReference type="RefSeq" id="WP_089766656.1">
    <property type="nucleotide sequence ID" value="NZ_FNPB01000004.1"/>
</dbReference>
<dbReference type="AlphaFoldDB" id="A0A1H3FN35"/>
<feature type="transmembrane region" description="Helical" evidence="1">
    <location>
        <begin position="7"/>
        <end position="28"/>
    </location>
</feature>
<keyword evidence="1" id="KW-0812">Transmembrane</keyword>
<keyword evidence="1" id="KW-0472">Membrane</keyword>
<accession>A0A1H3FN35</accession>
<sequence length="77" mass="8053">MTNEEGLALGVIAISVAWIVGAQIAISMGDLIPEPLLRRLAVDISGLWRPYLATGAVLGVIDLLAIAVVLILSDRSS</sequence>
<dbReference type="EMBL" id="FNPB01000004">
    <property type="protein sequence ID" value="SDX92452.1"/>
    <property type="molecule type" value="Genomic_DNA"/>
</dbReference>
<evidence type="ECO:0000256" key="1">
    <source>
        <dbReference type="SAM" id="Phobius"/>
    </source>
</evidence>
<evidence type="ECO:0000313" key="3">
    <source>
        <dbReference type="Proteomes" id="UP000199170"/>
    </source>
</evidence>
<reference evidence="3" key="1">
    <citation type="submission" date="2016-10" db="EMBL/GenBank/DDBJ databases">
        <authorList>
            <person name="Varghese N."/>
            <person name="Submissions S."/>
        </authorList>
    </citation>
    <scope>NUCLEOTIDE SEQUENCE [LARGE SCALE GENOMIC DNA]</scope>
    <source>
        <strain evidence="3">CGMCC 1.10118</strain>
    </source>
</reference>
<feature type="transmembrane region" description="Helical" evidence="1">
    <location>
        <begin position="48"/>
        <end position="72"/>
    </location>
</feature>
<name>A0A1H3FN35_9EURY</name>
<gene>
    <name evidence="2" type="ORF">SAMN04487946_10474</name>
</gene>
<keyword evidence="3" id="KW-1185">Reference proteome</keyword>
<dbReference type="Proteomes" id="UP000199170">
    <property type="component" value="Unassembled WGS sequence"/>
</dbReference>
<proteinExistence type="predicted"/>
<evidence type="ECO:0000313" key="2">
    <source>
        <dbReference type="EMBL" id="SDX92452.1"/>
    </source>
</evidence>
<protein>
    <submittedName>
        <fullName evidence="2">Uncharacterized protein</fullName>
    </submittedName>
</protein>